<reference evidence="4" key="1">
    <citation type="submission" date="2016-10" db="EMBL/GenBank/DDBJ databases">
        <authorList>
            <person name="Varghese N."/>
            <person name="Submissions S."/>
        </authorList>
    </citation>
    <scope>NUCLEOTIDE SEQUENCE [LARGE SCALE GENOMIC DNA]</scope>
    <source>
        <strain evidence="4">DSM 6150</strain>
    </source>
</reference>
<dbReference type="AlphaFoldDB" id="A0A1I5B5A0"/>
<keyword evidence="2" id="KW-0472">Membrane</keyword>
<dbReference type="RefSeq" id="WP_091195640.1">
    <property type="nucleotide sequence ID" value="NZ_FOVE01000015.1"/>
</dbReference>
<accession>A0A1I5B5A0</accession>
<protein>
    <submittedName>
        <fullName evidence="3">Outer membrane protein, multidrug efflux system</fullName>
    </submittedName>
</protein>
<dbReference type="GO" id="GO:0015562">
    <property type="term" value="F:efflux transmembrane transporter activity"/>
    <property type="evidence" value="ECO:0007669"/>
    <property type="project" value="InterPro"/>
</dbReference>
<sequence>MKQTIIAAALAVVFLSGCSLAPTFSRPAVPVPATVGAASAPAAADFRLPEWRAYFTDAAVQSVIDKALANNRDMRIAIARVEEARAQYGVQRADRLPNLSANGTGSVSKIPADLSSTGKEVISRRYDVNLGLLSFELDFWGRVKSLSDAARANYLASEEAQRSFQLSLIAEAANAWYSARALDEQAAFSRKTVKAREENLRVVNRRVEAGTAGRLEQLQAEAALDSARADAASYARRAENARNALNLTVGETVVLPEAKGEALADLPLAPALPEGLPSSVLLNRPDVRQAEQTLIAANANIGAARAAFFPKISLVGSAGVASNELEGIFSGGHQAWSFAPSISLPIFHGWRNKSNLDLAEARKNIAVAQYEKTIQTAFQDVANVLADQKWLTEQYAAQEKLAARQSERLRLADLRYQTGLVGYLDLLDAQREHYAAQLAFIEAKRARLAAAAQAFKALGGAGQ</sequence>
<evidence type="ECO:0000313" key="3">
    <source>
        <dbReference type="EMBL" id="SFN69679.1"/>
    </source>
</evidence>
<dbReference type="PANTHER" id="PTHR30203:SF32">
    <property type="entry name" value="CATION EFFLUX SYSTEM PROTEIN CUSC"/>
    <property type="match status" value="1"/>
</dbReference>
<dbReference type="PANTHER" id="PTHR30203">
    <property type="entry name" value="OUTER MEMBRANE CATION EFFLUX PROTEIN"/>
    <property type="match status" value="1"/>
</dbReference>
<gene>
    <name evidence="3" type="ORF">SAMN05660284_02053</name>
</gene>
<dbReference type="Gene3D" id="2.20.200.10">
    <property type="entry name" value="Outer membrane efflux proteins (OEP)"/>
    <property type="match status" value="1"/>
</dbReference>
<dbReference type="Pfam" id="PF02321">
    <property type="entry name" value="OEP"/>
    <property type="match status" value="2"/>
</dbReference>
<evidence type="ECO:0000313" key="4">
    <source>
        <dbReference type="Proteomes" id="UP000242869"/>
    </source>
</evidence>
<evidence type="ECO:0000256" key="2">
    <source>
        <dbReference type="RuleBase" id="RU362097"/>
    </source>
</evidence>
<dbReference type="PROSITE" id="PS51257">
    <property type="entry name" value="PROKAR_LIPOPROTEIN"/>
    <property type="match status" value="1"/>
</dbReference>
<dbReference type="OrthoDB" id="9770517at2"/>
<evidence type="ECO:0000256" key="1">
    <source>
        <dbReference type="ARBA" id="ARBA00007613"/>
    </source>
</evidence>
<dbReference type="NCBIfam" id="TIGR01845">
    <property type="entry name" value="outer_NodT"/>
    <property type="match status" value="1"/>
</dbReference>
<organism evidence="3 4">
    <name type="scientific">Formivibrio citricus</name>
    <dbReference type="NCBI Taxonomy" id="83765"/>
    <lineage>
        <taxon>Bacteria</taxon>
        <taxon>Pseudomonadati</taxon>
        <taxon>Pseudomonadota</taxon>
        <taxon>Betaproteobacteria</taxon>
        <taxon>Neisseriales</taxon>
        <taxon>Chitinibacteraceae</taxon>
        <taxon>Formivibrio</taxon>
    </lineage>
</organism>
<comment type="similarity">
    <text evidence="1 2">Belongs to the outer membrane factor (OMF) (TC 1.B.17) family.</text>
</comment>
<keyword evidence="4" id="KW-1185">Reference proteome</keyword>
<keyword evidence="2" id="KW-0732">Signal</keyword>
<proteinExistence type="inferred from homology"/>
<dbReference type="Gene3D" id="1.20.1600.10">
    <property type="entry name" value="Outer membrane efflux proteins (OEP)"/>
    <property type="match status" value="1"/>
</dbReference>
<dbReference type="InterPro" id="IPR010131">
    <property type="entry name" value="MdtP/NodT-like"/>
</dbReference>
<dbReference type="SUPFAM" id="SSF56954">
    <property type="entry name" value="Outer membrane efflux proteins (OEP)"/>
    <property type="match status" value="1"/>
</dbReference>
<name>A0A1I5B5A0_9NEIS</name>
<feature type="chain" id="PRO_5017102312" evidence="2">
    <location>
        <begin position="22"/>
        <end position="463"/>
    </location>
</feature>
<feature type="signal peptide" evidence="2">
    <location>
        <begin position="1"/>
        <end position="21"/>
    </location>
</feature>
<dbReference type="EMBL" id="FOVE01000015">
    <property type="protein sequence ID" value="SFN69679.1"/>
    <property type="molecule type" value="Genomic_DNA"/>
</dbReference>
<keyword evidence="2" id="KW-0812">Transmembrane</keyword>
<keyword evidence="2" id="KW-0449">Lipoprotein</keyword>
<dbReference type="STRING" id="83765.SAMN05660284_02053"/>
<dbReference type="Proteomes" id="UP000242869">
    <property type="component" value="Unassembled WGS sequence"/>
</dbReference>
<keyword evidence="2" id="KW-0564">Palmitate</keyword>
<comment type="subcellular location">
    <subcellularLocation>
        <location evidence="2">Cell membrane</location>
        <topology evidence="2">Lipid-anchor</topology>
    </subcellularLocation>
</comment>
<dbReference type="GO" id="GO:0005886">
    <property type="term" value="C:plasma membrane"/>
    <property type="evidence" value="ECO:0007669"/>
    <property type="project" value="UniProtKB-SubCell"/>
</dbReference>
<dbReference type="InterPro" id="IPR003423">
    <property type="entry name" value="OMP_efflux"/>
</dbReference>
<keyword evidence="2" id="KW-1134">Transmembrane beta strand</keyword>